<dbReference type="PANTHER" id="PTHR47520:SF13">
    <property type="entry name" value="PROTEIN CBG10012"/>
    <property type="match status" value="1"/>
</dbReference>
<protein>
    <recommendedName>
        <fullName evidence="4">CX domain-containing protein</fullName>
    </recommendedName>
</protein>
<dbReference type="Proteomes" id="UP001432027">
    <property type="component" value="Unassembled WGS sequence"/>
</dbReference>
<keyword evidence="1" id="KW-0812">Transmembrane</keyword>
<comment type="caution">
    <text evidence="2">The sequence shown here is derived from an EMBL/GenBank/DDBJ whole genome shotgun (WGS) entry which is preliminary data.</text>
</comment>
<organism evidence="2 3">
    <name type="scientific">Pristionchus entomophagus</name>
    <dbReference type="NCBI Taxonomy" id="358040"/>
    <lineage>
        <taxon>Eukaryota</taxon>
        <taxon>Metazoa</taxon>
        <taxon>Ecdysozoa</taxon>
        <taxon>Nematoda</taxon>
        <taxon>Chromadorea</taxon>
        <taxon>Rhabditida</taxon>
        <taxon>Rhabditina</taxon>
        <taxon>Diplogasteromorpha</taxon>
        <taxon>Diplogasteroidea</taxon>
        <taxon>Neodiplogasteridae</taxon>
        <taxon>Pristionchus</taxon>
    </lineage>
</organism>
<dbReference type="AlphaFoldDB" id="A0AAV5TMC9"/>
<reference evidence="2" key="1">
    <citation type="submission" date="2023-10" db="EMBL/GenBank/DDBJ databases">
        <title>Genome assembly of Pristionchus species.</title>
        <authorList>
            <person name="Yoshida K."/>
            <person name="Sommer R.J."/>
        </authorList>
    </citation>
    <scope>NUCLEOTIDE SEQUENCE</scope>
    <source>
        <strain evidence="2">RS0144</strain>
    </source>
</reference>
<gene>
    <name evidence="2" type="ORF">PENTCL1PPCAC_17624</name>
</gene>
<sequence>THHNGSSNRIIIDPMRPIHVEEVIYFWDKQFLPEMNTSCTQFEMNGRGNGTICDPTKQQICSNEIAESLFQDKITFDSGISPSRLVWLCPHCCDLKCCLPVSSYIKLIIIFSLIVILLSLSIIMHR</sequence>
<evidence type="ECO:0000313" key="3">
    <source>
        <dbReference type="Proteomes" id="UP001432027"/>
    </source>
</evidence>
<evidence type="ECO:0000256" key="1">
    <source>
        <dbReference type="SAM" id="Phobius"/>
    </source>
</evidence>
<keyword evidence="1" id="KW-0472">Membrane</keyword>
<evidence type="ECO:0000313" key="2">
    <source>
        <dbReference type="EMBL" id="GMS95449.1"/>
    </source>
</evidence>
<dbReference type="PANTHER" id="PTHR47520">
    <property type="entry name" value="CX DOMAIN-CONTAINING PROTEIN-RELATED"/>
    <property type="match status" value="1"/>
</dbReference>
<name>A0AAV5TMC9_9BILA</name>
<feature type="non-terminal residue" evidence="2">
    <location>
        <position position="126"/>
    </location>
</feature>
<keyword evidence="1" id="KW-1133">Transmembrane helix</keyword>
<proteinExistence type="predicted"/>
<dbReference type="EMBL" id="BTSX01000004">
    <property type="protein sequence ID" value="GMS95449.1"/>
    <property type="molecule type" value="Genomic_DNA"/>
</dbReference>
<feature type="transmembrane region" description="Helical" evidence="1">
    <location>
        <begin position="104"/>
        <end position="124"/>
    </location>
</feature>
<feature type="non-terminal residue" evidence="2">
    <location>
        <position position="1"/>
    </location>
</feature>
<evidence type="ECO:0008006" key="4">
    <source>
        <dbReference type="Google" id="ProtNLM"/>
    </source>
</evidence>
<accession>A0AAV5TMC9</accession>
<keyword evidence="3" id="KW-1185">Reference proteome</keyword>